<dbReference type="RefSeq" id="WP_344761919.1">
    <property type="nucleotide sequence ID" value="NZ_BAAAZE010000005.1"/>
</dbReference>
<gene>
    <name evidence="5" type="ORF">GCM10022212_07720</name>
</gene>
<evidence type="ECO:0000259" key="4">
    <source>
        <dbReference type="PROSITE" id="PS51387"/>
    </source>
</evidence>
<dbReference type="InterPro" id="IPR025650">
    <property type="entry name" value="Alkyl-DHAP_Synthase"/>
</dbReference>
<comment type="caution">
    <text evidence="5">The sequence shown here is derived from an EMBL/GenBank/DDBJ whole genome shotgun (WGS) entry which is preliminary data.</text>
</comment>
<dbReference type="Gene3D" id="3.30.43.10">
    <property type="entry name" value="Uridine Diphospho-n-acetylenolpyruvylglucosamine Reductase, domain 2"/>
    <property type="match status" value="1"/>
</dbReference>
<dbReference type="InterPro" id="IPR004113">
    <property type="entry name" value="FAD-bd_oxidored_4_C"/>
</dbReference>
<evidence type="ECO:0000256" key="1">
    <source>
        <dbReference type="ARBA" id="ARBA00008000"/>
    </source>
</evidence>
<dbReference type="PANTHER" id="PTHR46568">
    <property type="entry name" value="ALKYLDIHYDROXYACETONEPHOSPHATE SYNTHASE, PEROXISOMAL"/>
    <property type="match status" value="1"/>
</dbReference>
<dbReference type="InterPro" id="IPR016169">
    <property type="entry name" value="FAD-bd_PCMH_sub2"/>
</dbReference>
<reference evidence="6" key="1">
    <citation type="journal article" date="2019" name="Int. J. Syst. Evol. Microbiol.">
        <title>The Global Catalogue of Microorganisms (GCM) 10K type strain sequencing project: providing services to taxonomists for standard genome sequencing and annotation.</title>
        <authorList>
            <consortium name="The Broad Institute Genomics Platform"/>
            <consortium name="The Broad Institute Genome Sequencing Center for Infectious Disease"/>
            <person name="Wu L."/>
            <person name="Ma J."/>
        </authorList>
    </citation>
    <scope>NUCLEOTIDE SEQUENCE [LARGE SCALE GENOMIC DNA]</scope>
    <source>
        <strain evidence="6">JCM 16673</strain>
    </source>
</reference>
<dbReference type="InterPro" id="IPR016166">
    <property type="entry name" value="FAD-bd_PCMH"/>
</dbReference>
<keyword evidence="6" id="KW-1185">Reference proteome</keyword>
<dbReference type="InterPro" id="IPR016164">
    <property type="entry name" value="FAD-linked_Oxase-like_C"/>
</dbReference>
<feature type="domain" description="FAD-binding PCMH-type" evidence="4">
    <location>
        <begin position="61"/>
        <end position="239"/>
    </location>
</feature>
<dbReference type="Gene3D" id="3.30.465.10">
    <property type="match status" value="1"/>
</dbReference>
<dbReference type="PANTHER" id="PTHR46568:SF1">
    <property type="entry name" value="ALKYLDIHYDROXYACETONEPHOSPHATE SYNTHASE, PEROXISOMAL"/>
    <property type="match status" value="1"/>
</dbReference>
<dbReference type="InterPro" id="IPR036318">
    <property type="entry name" value="FAD-bd_PCMH-like_sf"/>
</dbReference>
<dbReference type="EMBL" id="BAAAZE010000005">
    <property type="protein sequence ID" value="GAA4015361.1"/>
    <property type="molecule type" value="Genomic_DNA"/>
</dbReference>
<organism evidence="5 6">
    <name type="scientific">Actimicrobium antarcticum</name>
    <dbReference type="NCBI Taxonomy" id="1051899"/>
    <lineage>
        <taxon>Bacteria</taxon>
        <taxon>Pseudomonadati</taxon>
        <taxon>Pseudomonadota</taxon>
        <taxon>Betaproteobacteria</taxon>
        <taxon>Burkholderiales</taxon>
        <taxon>Oxalobacteraceae</taxon>
        <taxon>Actimicrobium</taxon>
    </lineage>
</organism>
<dbReference type="InterPro" id="IPR016167">
    <property type="entry name" value="FAD-bd_PCMH_sub1"/>
</dbReference>
<comment type="similarity">
    <text evidence="1">Belongs to the FAD-binding oxidoreductase/transferase type 4 family.</text>
</comment>
<evidence type="ECO:0000256" key="3">
    <source>
        <dbReference type="ARBA" id="ARBA00022827"/>
    </source>
</evidence>
<name>A0ABP7SRZ9_9BURK</name>
<evidence type="ECO:0000256" key="2">
    <source>
        <dbReference type="ARBA" id="ARBA00022630"/>
    </source>
</evidence>
<dbReference type="Pfam" id="PF02913">
    <property type="entry name" value="FAD-oxidase_C"/>
    <property type="match status" value="1"/>
</dbReference>
<dbReference type="SUPFAM" id="SSF56176">
    <property type="entry name" value="FAD-binding/transporter-associated domain-like"/>
    <property type="match status" value="1"/>
</dbReference>
<dbReference type="Proteomes" id="UP001501353">
    <property type="component" value="Unassembled WGS sequence"/>
</dbReference>
<accession>A0ABP7SRZ9</accession>
<protein>
    <submittedName>
        <fullName evidence="5">FAD-binding oxidoreductase</fullName>
    </submittedName>
</protein>
<keyword evidence="3" id="KW-0274">FAD</keyword>
<dbReference type="PROSITE" id="PS51387">
    <property type="entry name" value="FAD_PCMH"/>
    <property type="match status" value="1"/>
</dbReference>
<dbReference type="Gene3D" id="3.30.70.3450">
    <property type="match status" value="1"/>
</dbReference>
<dbReference type="Gene3D" id="3.30.300.330">
    <property type="match status" value="1"/>
</dbReference>
<sequence length="492" mass="54404">MNMTNSKILNGTTVGLSPELIAGFAAIVGVDNVLTGNADRFAYCRDRMPYGLFKLRANSLPATLPSAILSPETAEEVKAIVDYARQNKLALIPFGAGSGVLGGTVPLINEIMVDLKRLNRIVNLNTTDGTVTVQAGMNGLQFEQELERNGFTAGHLPQSIAMSTVGGWIACRGAGQSSSRYGKIEDMVLGLKAILPNGRELVVRPVSRRAVGPSIKDLLVGSEGVLGFITEVTLRIWRKPEYSSALVLAFKSIDSGFNALREVVQSELRPEVIRLYDLNESKQRTENMAEFSDRPILCILKFSGKKELATVERDLALAICSSHDAVVAGLEPYDHWESTRYHSYSTKWQSDGYYMDTIEVTGTWTHLPAMYLAMRDAAHAIHPEMHFGAHWSHVYPEGACQYMTIRLPPMPEKEALQLHRQAWEQIENICLEMQGSVAHHHGAGLFRNAWVRKELNEGMHMLQILKDGLDPDNLINPGKLGLRSPVGSNWQL</sequence>
<keyword evidence="2" id="KW-0285">Flavoprotein</keyword>
<dbReference type="SUPFAM" id="SSF55103">
    <property type="entry name" value="FAD-linked oxidases, C-terminal domain"/>
    <property type="match status" value="1"/>
</dbReference>
<dbReference type="InterPro" id="IPR006094">
    <property type="entry name" value="Oxid_FAD_bind_N"/>
</dbReference>
<evidence type="ECO:0000313" key="5">
    <source>
        <dbReference type="EMBL" id="GAA4015361.1"/>
    </source>
</evidence>
<dbReference type="Pfam" id="PF01565">
    <property type="entry name" value="FAD_binding_4"/>
    <property type="match status" value="1"/>
</dbReference>
<proteinExistence type="inferred from homology"/>
<evidence type="ECO:0000313" key="6">
    <source>
        <dbReference type="Proteomes" id="UP001501353"/>
    </source>
</evidence>